<accession>A0A9J6ZGQ5</accession>
<evidence type="ECO:0000256" key="1">
    <source>
        <dbReference type="ARBA" id="ARBA00008520"/>
    </source>
</evidence>
<feature type="region of interest" description="Disordered" evidence="6">
    <location>
        <begin position="25"/>
        <end position="49"/>
    </location>
</feature>
<dbReference type="GO" id="GO:1901982">
    <property type="term" value="F:maltose binding"/>
    <property type="evidence" value="ECO:0007669"/>
    <property type="project" value="TreeGrafter"/>
</dbReference>
<keyword evidence="3 5" id="KW-0762">Sugar transport</keyword>
<keyword evidence="4 5" id="KW-0732">Signal</keyword>
<proteinExistence type="inferred from homology"/>
<evidence type="ECO:0000313" key="8">
    <source>
        <dbReference type="Proteomes" id="UP001056756"/>
    </source>
</evidence>
<keyword evidence="5" id="KW-0472">Membrane</keyword>
<dbReference type="SUPFAM" id="SSF53850">
    <property type="entry name" value="Periplasmic binding protein-like II"/>
    <property type="match status" value="1"/>
</dbReference>
<dbReference type="PANTHER" id="PTHR30061:SF50">
    <property type="entry name" value="MALTOSE_MALTODEXTRIN-BINDING PERIPLASMIC PROTEIN"/>
    <property type="match status" value="1"/>
</dbReference>
<dbReference type="GO" id="GO:0015768">
    <property type="term" value="P:maltose transport"/>
    <property type="evidence" value="ECO:0007669"/>
    <property type="project" value="TreeGrafter"/>
</dbReference>
<feature type="signal peptide" evidence="5">
    <location>
        <begin position="1"/>
        <end position="20"/>
    </location>
</feature>
<evidence type="ECO:0000256" key="4">
    <source>
        <dbReference type="ARBA" id="ARBA00022729"/>
    </source>
</evidence>
<dbReference type="GO" id="GO:0055052">
    <property type="term" value="C:ATP-binding cassette (ABC) transporter complex, substrate-binding subunit-containing"/>
    <property type="evidence" value="ECO:0007669"/>
    <property type="project" value="TreeGrafter"/>
</dbReference>
<sequence>MKKSLALCLLSLMLLLTACGGNNGGNTPKNAPTNTPATTNNAPAEEPATNAGVEAPALTPEEGAELVVWDSKNQRAVLEELVAEFTAQYNVPVKIEEVESPDQVGKLTIDGPNKNGADVVTFPHDSLGAAVSAGLILPNDVFADDTKNNNAESAVNAVTYAGELYGYPRSVETYGLFYNKDLVTEAPKTFDDIVKFAEGFNDTAAGKYALMWEVQNFYFNYPFIATNGGYIFGSNGEDAADIGLNNEGAVKSLETFKSLKSILPIAAGDITADIIESKFASGDIAMTITGPWKVGDFRKLGINFGVVPIPTLNGEAAISLSGVKAWYVNSYSEYPIAARLLANFLGSKESQLKDFAATGAIPANKEAMEDPTFVADEISSGIAAQFINSNAMPSIPEMGKVWDPSAAALADIWNTDITPKDAIDNAVKQITDAINGATN</sequence>
<dbReference type="Gene3D" id="3.40.190.10">
    <property type="entry name" value="Periplasmic binding protein-like II"/>
    <property type="match status" value="2"/>
</dbReference>
<organism evidence="7 8">
    <name type="scientific">Candidatus Pristimantibacillus lignocellulolyticus</name>
    <dbReference type="NCBI Taxonomy" id="2994561"/>
    <lineage>
        <taxon>Bacteria</taxon>
        <taxon>Bacillati</taxon>
        <taxon>Bacillota</taxon>
        <taxon>Bacilli</taxon>
        <taxon>Bacillales</taxon>
        <taxon>Paenibacillaceae</taxon>
        <taxon>Candidatus Pristimantibacillus</taxon>
    </lineage>
</organism>
<name>A0A9J6ZGQ5_9BACL</name>
<evidence type="ECO:0000256" key="6">
    <source>
        <dbReference type="SAM" id="MobiDB-lite"/>
    </source>
</evidence>
<dbReference type="GO" id="GO:0042956">
    <property type="term" value="P:maltodextrin transmembrane transport"/>
    <property type="evidence" value="ECO:0007669"/>
    <property type="project" value="TreeGrafter"/>
</dbReference>
<dbReference type="AlphaFoldDB" id="A0A9J6ZGQ5"/>
<protein>
    <recommendedName>
        <fullName evidence="5">Maltodextrin-binding protein</fullName>
    </recommendedName>
</protein>
<dbReference type="PANTHER" id="PTHR30061">
    <property type="entry name" value="MALTOSE-BINDING PERIPLASMIC PROTEIN"/>
    <property type="match status" value="1"/>
</dbReference>
<dbReference type="Pfam" id="PF13416">
    <property type="entry name" value="SBP_bac_8"/>
    <property type="match status" value="1"/>
</dbReference>
<dbReference type="EMBL" id="CP097899">
    <property type="protein sequence ID" value="URN95215.1"/>
    <property type="molecule type" value="Genomic_DNA"/>
</dbReference>
<evidence type="ECO:0000256" key="3">
    <source>
        <dbReference type="ARBA" id="ARBA00022597"/>
    </source>
</evidence>
<gene>
    <name evidence="7" type="ORF">NAG76_02845</name>
</gene>
<keyword evidence="2 5" id="KW-0813">Transport</keyword>
<keyword evidence="5" id="KW-1003">Cell membrane</keyword>
<dbReference type="PROSITE" id="PS51257">
    <property type="entry name" value="PROKAR_LIPOPROTEIN"/>
    <property type="match status" value="1"/>
</dbReference>
<dbReference type="InterPro" id="IPR006059">
    <property type="entry name" value="SBP"/>
</dbReference>
<dbReference type="Proteomes" id="UP001056756">
    <property type="component" value="Chromosome"/>
</dbReference>
<dbReference type="KEGG" id="plig:NAG76_02845"/>
<dbReference type="PRINTS" id="PR00181">
    <property type="entry name" value="MALTOSEBP"/>
</dbReference>
<comment type="similarity">
    <text evidence="1 5">Belongs to the bacterial solute-binding protein 1 family.</text>
</comment>
<evidence type="ECO:0000256" key="2">
    <source>
        <dbReference type="ARBA" id="ARBA00022448"/>
    </source>
</evidence>
<dbReference type="GO" id="GO:0015144">
    <property type="term" value="F:carbohydrate transmembrane transporter activity"/>
    <property type="evidence" value="ECO:0007669"/>
    <property type="project" value="InterPro"/>
</dbReference>
<reference evidence="7" key="1">
    <citation type="submission" date="2022-05" db="EMBL/GenBank/DDBJ databases">
        <title>Novel bacterial taxa in a minimal lignocellulolytic consortium and its capacity to transform plastics disclosed by genome-resolved metagenomics.</title>
        <authorList>
            <person name="Rodriguez C.A.D."/>
            <person name="Diaz-Garcia L."/>
            <person name="Herrera K."/>
            <person name="Tarazona N.A."/>
            <person name="Sproer C."/>
            <person name="Overmann J."/>
            <person name="Jimenez D.J."/>
        </authorList>
    </citation>
    <scope>NUCLEOTIDE SEQUENCE</scope>
    <source>
        <strain evidence="7">MAG5</strain>
    </source>
</reference>
<feature type="chain" id="PRO_5039962201" description="Maltodextrin-binding protein" evidence="5">
    <location>
        <begin position="21"/>
        <end position="439"/>
    </location>
</feature>
<evidence type="ECO:0000256" key="5">
    <source>
        <dbReference type="RuleBase" id="RU365005"/>
    </source>
</evidence>
<evidence type="ECO:0000313" key="7">
    <source>
        <dbReference type="EMBL" id="URN95215.1"/>
    </source>
</evidence>
<dbReference type="CDD" id="cd13586">
    <property type="entry name" value="PBP2_Maltose_binding_like"/>
    <property type="match status" value="1"/>
</dbReference>
<comment type="subcellular location">
    <subcellularLocation>
        <location evidence="5">Cell membrane</location>
        <topology evidence="5">Lipid-anchor</topology>
    </subcellularLocation>
</comment>
<dbReference type="InterPro" id="IPR006060">
    <property type="entry name" value="Maltose/Cyclodextrin-bd"/>
</dbReference>
<keyword evidence="5" id="KW-0449">Lipoprotein</keyword>